<dbReference type="Pfam" id="PF00106">
    <property type="entry name" value="adh_short"/>
    <property type="match status" value="1"/>
</dbReference>
<name>A0AA39WYX2_9PEZI</name>
<evidence type="ECO:0000256" key="4">
    <source>
        <dbReference type="RuleBase" id="RU000363"/>
    </source>
</evidence>
<dbReference type="InterPro" id="IPR036291">
    <property type="entry name" value="NAD(P)-bd_dom_sf"/>
</dbReference>
<dbReference type="PANTHER" id="PTHR44169:SF3">
    <property type="entry name" value="SHORT-CHAIN DEHYDROGENASE SRDE"/>
    <property type="match status" value="1"/>
</dbReference>
<dbReference type="PRINTS" id="PR00080">
    <property type="entry name" value="SDRFAMILY"/>
</dbReference>
<keyword evidence="6" id="KW-1185">Reference proteome</keyword>
<keyword evidence="3" id="KW-0560">Oxidoreductase</keyword>
<evidence type="ECO:0000313" key="5">
    <source>
        <dbReference type="EMBL" id="KAK0624086.1"/>
    </source>
</evidence>
<comment type="caution">
    <text evidence="5">The sequence shown here is derived from an EMBL/GenBank/DDBJ whole genome shotgun (WGS) entry which is preliminary data.</text>
</comment>
<dbReference type="Proteomes" id="UP001175000">
    <property type="component" value="Unassembled WGS sequence"/>
</dbReference>
<protein>
    <submittedName>
        <fullName evidence="5">Uncharacterized protein</fullName>
    </submittedName>
</protein>
<keyword evidence="2" id="KW-0521">NADP</keyword>
<evidence type="ECO:0000256" key="3">
    <source>
        <dbReference type="ARBA" id="ARBA00023002"/>
    </source>
</evidence>
<dbReference type="PANTHER" id="PTHR44169">
    <property type="entry name" value="NADPH-DEPENDENT 1-ACYLDIHYDROXYACETONE PHOSPHATE REDUCTASE"/>
    <property type="match status" value="1"/>
</dbReference>
<dbReference type="AlphaFoldDB" id="A0AA39WYX2"/>
<evidence type="ECO:0000313" key="6">
    <source>
        <dbReference type="Proteomes" id="UP001175000"/>
    </source>
</evidence>
<dbReference type="GO" id="GO:0019433">
    <property type="term" value="P:triglyceride catabolic process"/>
    <property type="evidence" value="ECO:0007669"/>
    <property type="project" value="TreeGrafter"/>
</dbReference>
<reference evidence="5" key="1">
    <citation type="submission" date="2023-06" db="EMBL/GenBank/DDBJ databases">
        <title>Genome-scale phylogeny and comparative genomics of the fungal order Sordariales.</title>
        <authorList>
            <consortium name="Lawrence Berkeley National Laboratory"/>
            <person name="Hensen N."/>
            <person name="Bonometti L."/>
            <person name="Westerberg I."/>
            <person name="Brannstrom I.O."/>
            <person name="Guillou S."/>
            <person name="Cros-Aarteil S."/>
            <person name="Calhoun S."/>
            <person name="Haridas S."/>
            <person name="Kuo A."/>
            <person name="Mondo S."/>
            <person name="Pangilinan J."/>
            <person name="Riley R."/>
            <person name="Labutti K."/>
            <person name="Andreopoulos B."/>
            <person name="Lipzen A."/>
            <person name="Chen C."/>
            <person name="Yanf M."/>
            <person name="Daum C."/>
            <person name="Ng V."/>
            <person name="Clum A."/>
            <person name="Steindorff A."/>
            <person name="Ohm R."/>
            <person name="Martin F."/>
            <person name="Silar P."/>
            <person name="Natvig D."/>
            <person name="Lalanne C."/>
            <person name="Gautier V."/>
            <person name="Ament-Velasquez S.L."/>
            <person name="Kruys A."/>
            <person name="Hutchinson M.I."/>
            <person name="Powell A.J."/>
            <person name="Barry K."/>
            <person name="Miller A.N."/>
            <person name="Grigoriev I.V."/>
            <person name="Debuchy R."/>
            <person name="Gladieux P."/>
            <person name="Thoren M.H."/>
            <person name="Johannesson H."/>
        </authorList>
    </citation>
    <scope>NUCLEOTIDE SEQUENCE</scope>
    <source>
        <strain evidence="5">CBS 606.72</strain>
    </source>
</reference>
<dbReference type="GO" id="GO:0004806">
    <property type="term" value="F:triacylglycerol lipase activity"/>
    <property type="evidence" value="ECO:0007669"/>
    <property type="project" value="TreeGrafter"/>
</dbReference>
<sequence length="302" mass="32020">MASPKRTILITGCSDGGLGAGLALAFHKAGSWRVFASARNLSKLKEVTSAGIETLQLDTLSDESIAAAVATVSSLTGGVLDVLLNNAGTGYSMPVLDLDVEKGKKLFDLNVWSVITVTRAFLPLLFKSTHSFGGLIANNTSISSIPGGGLPFQTTYSASKAAATQFTEGLRLELEPFGIKVVNMLTGSVKSGFYDNAGFEKIPENSLYQFAADAIEPPMNGSRHAVDAEDRDAWAAGVVASLGKKNPSYWLYSGKFSSLVRFASLLPTGTFDFMMKPMVGLDVLEKRLKEHGGAKAVIGKRD</sequence>
<dbReference type="GO" id="GO:0000140">
    <property type="term" value="F:acylglycerone-phosphate reductase (NADP+) activity"/>
    <property type="evidence" value="ECO:0007669"/>
    <property type="project" value="TreeGrafter"/>
</dbReference>
<dbReference type="InterPro" id="IPR002347">
    <property type="entry name" value="SDR_fam"/>
</dbReference>
<dbReference type="InterPro" id="IPR020904">
    <property type="entry name" value="Sc_DH/Rdtase_CS"/>
</dbReference>
<comment type="similarity">
    <text evidence="1 4">Belongs to the short-chain dehydrogenases/reductases (SDR) family.</text>
</comment>
<evidence type="ECO:0000256" key="1">
    <source>
        <dbReference type="ARBA" id="ARBA00006484"/>
    </source>
</evidence>
<gene>
    <name evidence="5" type="ORF">B0T14DRAFT_192947</name>
</gene>
<dbReference type="PROSITE" id="PS00061">
    <property type="entry name" value="ADH_SHORT"/>
    <property type="match status" value="1"/>
</dbReference>
<evidence type="ECO:0000256" key="2">
    <source>
        <dbReference type="ARBA" id="ARBA00022857"/>
    </source>
</evidence>
<dbReference type="GO" id="GO:0005811">
    <property type="term" value="C:lipid droplet"/>
    <property type="evidence" value="ECO:0007669"/>
    <property type="project" value="TreeGrafter"/>
</dbReference>
<dbReference type="GO" id="GO:0006654">
    <property type="term" value="P:phosphatidic acid biosynthetic process"/>
    <property type="evidence" value="ECO:0007669"/>
    <property type="project" value="TreeGrafter"/>
</dbReference>
<dbReference type="GO" id="GO:0005783">
    <property type="term" value="C:endoplasmic reticulum"/>
    <property type="evidence" value="ECO:0007669"/>
    <property type="project" value="TreeGrafter"/>
</dbReference>
<accession>A0AA39WYX2</accession>
<organism evidence="5 6">
    <name type="scientific">Immersiella caudata</name>
    <dbReference type="NCBI Taxonomy" id="314043"/>
    <lineage>
        <taxon>Eukaryota</taxon>
        <taxon>Fungi</taxon>
        <taxon>Dikarya</taxon>
        <taxon>Ascomycota</taxon>
        <taxon>Pezizomycotina</taxon>
        <taxon>Sordariomycetes</taxon>
        <taxon>Sordariomycetidae</taxon>
        <taxon>Sordariales</taxon>
        <taxon>Lasiosphaeriaceae</taxon>
        <taxon>Immersiella</taxon>
    </lineage>
</organism>
<dbReference type="PRINTS" id="PR00081">
    <property type="entry name" value="GDHRDH"/>
</dbReference>
<dbReference type="EMBL" id="JAULSU010000003">
    <property type="protein sequence ID" value="KAK0624086.1"/>
    <property type="molecule type" value="Genomic_DNA"/>
</dbReference>
<dbReference type="SUPFAM" id="SSF51735">
    <property type="entry name" value="NAD(P)-binding Rossmann-fold domains"/>
    <property type="match status" value="1"/>
</dbReference>
<proteinExistence type="inferred from homology"/>
<dbReference type="Gene3D" id="3.40.50.720">
    <property type="entry name" value="NAD(P)-binding Rossmann-like Domain"/>
    <property type="match status" value="1"/>
</dbReference>